<keyword evidence="2" id="KW-1185">Reference proteome</keyword>
<name>A0A6V6YQ03_9FLAO</name>
<protein>
    <recommendedName>
        <fullName evidence="3">Addiction module component</fullName>
    </recommendedName>
</protein>
<comment type="caution">
    <text evidence="1">The sequence shown here is derived from an EMBL/GenBank/DDBJ whole genome shotgun (WGS) entry which is preliminary data.</text>
</comment>
<dbReference type="RefSeq" id="WP_078227044.1">
    <property type="nucleotide sequence ID" value="NZ_CAIJDP010000057.1"/>
</dbReference>
<dbReference type="AlphaFoldDB" id="A0A6V6YQ03"/>
<evidence type="ECO:0000313" key="1">
    <source>
        <dbReference type="EMBL" id="CAD0001571.1"/>
    </source>
</evidence>
<proteinExistence type="predicted"/>
<organism evidence="1 2">
    <name type="scientific">Flavobacterium salmonis</name>
    <dbReference type="NCBI Taxonomy" id="2654844"/>
    <lineage>
        <taxon>Bacteria</taxon>
        <taxon>Pseudomonadati</taxon>
        <taxon>Bacteroidota</taxon>
        <taxon>Flavobacteriia</taxon>
        <taxon>Flavobacteriales</taxon>
        <taxon>Flavobacteriaceae</taxon>
        <taxon>Flavobacterium</taxon>
    </lineage>
</organism>
<gene>
    <name evidence="1" type="ORF">FLAT13_00661</name>
</gene>
<evidence type="ECO:0000313" key="2">
    <source>
        <dbReference type="Proteomes" id="UP000530060"/>
    </source>
</evidence>
<evidence type="ECO:0008006" key="3">
    <source>
        <dbReference type="Google" id="ProtNLM"/>
    </source>
</evidence>
<reference evidence="1 2" key="1">
    <citation type="submission" date="2020-06" db="EMBL/GenBank/DDBJ databases">
        <authorList>
            <person name="Criscuolo A."/>
        </authorList>
    </citation>
    <scope>NUCLEOTIDE SEQUENCE [LARGE SCALE GENOMIC DNA]</scope>
    <source>
        <strain evidence="2">CIP 111411</strain>
    </source>
</reference>
<dbReference type="EMBL" id="CAIJDP010000057">
    <property type="protein sequence ID" value="CAD0001571.1"/>
    <property type="molecule type" value="Genomic_DNA"/>
</dbReference>
<sequence length="74" mass="8834">MDIQLEKLELIKLLVDTEDPTILKSIRKIFKKEQKDWWDDLTDEQKEDLELSMQEFERGEVVGYESILKRHGLG</sequence>
<accession>A0A6V6YQ03</accession>
<dbReference type="Proteomes" id="UP000530060">
    <property type="component" value="Unassembled WGS sequence"/>
</dbReference>